<evidence type="ECO:0000256" key="1">
    <source>
        <dbReference type="SAM" id="Phobius"/>
    </source>
</evidence>
<name>A0A8D8STX3_9HEMI</name>
<organism evidence="3">
    <name type="scientific">Cacopsylla melanoneura</name>
    <dbReference type="NCBI Taxonomy" id="428564"/>
    <lineage>
        <taxon>Eukaryota</taxon>
        <taxon>Metazoa</taxon>
        <taxon>Ecdysozoa</taxon>
        <taxon>Arthropoda</taxon>
        <taxon>Hexapoda</taxon>
        <taxon>Insecta</taxon>
        <taxon>Pterygota</taxon>
        <taxon>Neoptera</taxon>
        <taxon>Paraneoptera</taxon>
        <taxon>Hemiptera</taxon>
        <taxon>Sternorrhyncha</taxon>
        <taxon>Psylloidea</taxon>
        <taxon>Psyllidae</taxon>
        <taxon>Psyllinae</taxon>
        <taxon>Cacopsylla</taxon>
    </lineage>
</organism>
<keyword evidence="1" id="KW-0472">Membrane</keyword>
<feature type="transmembrane region" description="Helical" evidence="1">
    <location>
        <begin position="38"/>
        <end position="61"/>
    </location>
</feature>
<feature type="signal peptide" evidence="2">
    <location>
        <begin position="1"/>
        <end position="22"/>
    </location>
</feature>
<keyword evidence="2" id="KW-0732">Signal</keyword>
<feature type="transmembrane region" description="Helical" evidence="1">
    <location>
        <begin position="68"/>
        <end position="88"/>
    </location>
</feature>
<reference evidence="3" key="1">
    <citation type="submission" date="2021-05" db="EMBL/GenBank/DDBJ databases">
        <authorList>
            <person name="Alioto T."/>
            <person name="Alioto T."/>
            <person name="Gomez Garrido J."/>
        </authorList>
    </citation>
    <scope>NUCLEOTIDE SEQUENCE</scope>
</reference>
<sequence>MLFFSYLLFLLLRLLFISPSFSSSSSFSLSRISNVPCFFSLGLGGITAGSAAACSLLLVALEAIALDFGFGSLIGAAAIVLLVKLVAALTEEDVDDTLGSRNRLVSTIGLGLVATNKFSFILDSLLSVSSSSSSLFRVNVLLAPTGLFNDNLFGVMDGLSNDNLFKELDNGLPNSGALRRNLPADERRRPSSG</sequence>
<dbReference type="EMBL" id="HBUF01237650">
    <property type="protein sequence ID" value="CAG6675743.1"/>
    <property type="molecule type" value="Transcribed_RNA"/>
</dbReference>
<feature type="chain" id="PRO_5034898343" evidence="2">
    <location>
        <begin position="23"/>
        <end position="193"/>
    </location>
</feature>
<keyword evidence="1" id="KW-1133">Transmembrane helix</keyword>
<accession>A0A8D8STX3</accession>
<protein>
    <submittedName>
        <fullName evidence="3">Uncharacterized protein</fullName>
    </submittedName>
</protein>
<evidence type="ECO:0000313" key="3">
    <source>
        <dbReference type="EMBL" id="CAG6675743.1"/>
    </source>
</evidence>
<keyword evidence="1" id="KW-0812">Transmembrane</keyword>
<evidence type="ECO:0000256" key="2">
    <source>
        <dbReference type="SAM" id="SignalP"/>
    </source>
</evidence>
<proteinExistence type="predicted"/>
<dbReference type="AlphaFoldDB" id="A0A8D8STX3"/>